<dbReference type="Proteomes" id="UP000063429">
    <property type="component" value="Chromosome"/>
</dbReference>
<feature type="domain" description="Cytoskeleton protein RodZ-like C-terminal" evidence="2">
    <location>
        <begin position="279"/>
        <end position="350"/>
    </location>
</feature>
<organism evidence="3 4">
    <name type="scientific">Herbaspirillum hiltneri N3</name>
    <dbReference type="NCBI Taxonomy" id="1262470"/>
    <lineage>
        <taxon>Bacteria</taxon>
        <taxon>Pseudomonadati</taxon>
        <taxon>Pseudomonadota</taxon>
        <taxon>Betaproteobacteria</taxon>
        <taxon>Burkholderiales</taxon>
        <taxon>Oxalobacteraceae</taxon>
        <taxon>Herbaspirillum</taxon>
    </lineage>
</organism>
<dbReference type="PANTHER" id="PTHR34475:SF1">
    <property type="entry name" value="CYTOSKELETON PROTEIN RODZ"/>
    <property type="match status" value="1"/>
</dbReference>
<dbReference type="Pfam" id="PF13464">
    <property type="entry name" value="RodZ_C"/>
    <property type="match status" value="1"/>
</dbReference>
<dbReference type="Gene3D" id="1.10.260.40">
    <property type="entry name" value="lambda repressor-like DNA-binding domains"/>
    <property type="match status" value="1"/>
</dbReference>
<reference evidence="4" key="1">
    <citation type="journal article" date="2015" name="Genome Announc.">
        <title>Complete Genome Sequence of Herbaspirillum hiltneri N3 (DSM 17495), Isolated from Surface-Sterilized Wheat Roots.</title>
        <authorList>
            <person name="Guizelini D."/>
            <person name="Saizaki P.M."/>
            <person name="Coimbra N.A."/>
            <person name="Weiss V.A."/>
            <person name="Faoro H."/>
            <person name="Sfeir M.Z."/>
            <person name="Baura V.A."/>
            <person name="Monteiro R.A."/>
            <person name="Chubatsu L.S."/>
            <person name="Souza E.M."/>
            <person name="Cruz L.M."/>
            <person name="Pedrosa F.O."/>
            <person name="Raittz R.T."/>
            <person name="Marchaukoski J.N."/>
            <person name="Steffens M.B."/>
        </authorList>
    </citation>
    <scope>NUCLEOTIDE SEQUENCE [LARGE SCALE GENOMIC DNA]</scope>
    <source>
        <strain evidence="4">N3</strain>
    </source>
</reference>
<dbReference type="InterPro" id="IPR010982">
    <property type="entry name" value="Lambda_DNA-bd_dom_sf"/>
</dbReference>
<accession>A0ABM5V0M5</accession>
<evidence type="ECO:0000313" key="3">
    <source>
        <dbReference type="EMBL" id="AKZ63117.1"/>
    </source>
</evidence>
<dbReference type="InterPro" id="IPR050400">
    <property type="entry name" value="Bact_Cytoskel_RodZ"/>
</dbReference>
<dbReference type="PANTHER" id="PTHR34475">
    <property type="match status" value="1"/>
</dbReference>
<dbReference type="Pfam" id="PF13413">
    <property type="entry name" value="HTH_25"/>
    <property type="match status" value="1"/>
</dbReference>
<proteinExistence type="predicted"/>
<evidence type="ECO:0000259" key="2">
    <source>
        <dbReference type="Pfam" id="PF13464"/>
    </source>
</evidence>
<dbReference type="InterPro" id="IPR025194">
    <property type="entry name" value="RodZ-like_C"/>
</dbReference>
<name>A0ABM5V0M5_9BURK</name>
<dbReference type="EMBL" id="CP011409">
    <property type="protein sequence ID" value="AKZ63117.1"/>
    <property type="molecule type" value="Genomic_DNA"/>
</dbReference>
<gene>
    <name evidence="3" type="ORF">F506_10920</name>
</gene>
<evidence type="ECO:0000256" key="1">
    <source>
        <dbReference type="SAM" id="MobiDB-lite"/>
    </source>
</evidence>
<keyword evidence="4" id="KW-1185">Reference proteome</keyword>
<feature type="region of interest" description="Disordered" evidence="1">
    <location>
        <begin position="172"/>
        <end position="206"/>
    </location>
</feature>
<sequence length="352" mass="36150">MSDQQGNEAPISGFASGTEEVRQVALPGALLAAQRQAKGWSVEHAASQLKFATRQVIALEADNYAALPGPVIVRGFVRAYAKLLGLDANALVALLPQDGPAQTGPIAPQRTLSTPFSESPLPLGNRSKVSPGLVVGGVLVVLLVGAAAVIHRTDAFSDVPQLAWLKQGAKTSSDDVAPAPAQADAQQDLPPEVQDGSDKSKLEKVESAVTSAASSAGAAITNVSEKVASVVAPSAPEPVAAKTPAVEPAQPKVAAAAPVNPGSPVTGSLNISNSKDLLRLTFREDSWVEIRRGDKSTMISRLLKAGTTESFDINEPVTLVVGNAAGVDASLRGSKLDLETGSSSNVARLSLK</sequence>
<protein>
    <recommendedName>
        <fullName evidence="2">Cytoskeleton protein RodZ-like C-terminal domain-containing protein</fullName>
    </recommendedName>
</protein>
<feature type="compositionally biased region" description="Low complexity" evidence="1">
    <location>
        <begin position="174"/>
        <end position="191"/>
    </location>
</feature>
<feature type="compositionally biased region" description="Basic and acidic residues" evidence="1">
    <location>
        <begin position="196"/>
        <end position="206"/>
    </location>
</feature>
<evidence type="ECO:0000313" key="4">
    <source>
        <dbReference type="Proteomes" id="UP000063429"/>
    </source>
</evidence>